<dbReference type="KEGG" id="psym:J1N51_10600"/>
<dbReference type="NCBIfam" id="TIGR02532">
    <property type="entry name" value="IV_pilin_GFxxxE"/>
    <property type="match status" value="1"/>
</dbReference>
<protein>
    <submittedName>
        <fullName evidence="3">Type II secretion system protein</fullName>
    </submittedName>
</protein>
<gene>
    <name evidence="3" type="ORF">J1N51_10600</name>
</gene>
<evidence type="ECO:0000313" key="3">
    <source>
        <dbReference type="EMBL" id="QTH63186.1"/>
    </source>
</evidence>
<organism evidence="3 4">
    <name type="scientific">Psychrosphaera ytuae</name>
    <dbReference type="NCBI Taxonomy" id="2820710"/>
    <lineage>
        <taxon>Bacteria</taxon>
        <taxon>Pseudomonadati</taxon>
        <taxon>Pseudomonadota</taxon>
        <taxon>Gammaproteobacteria</taxon>
        <taxon>Alteromonadales</taxon>
        <taxon>Pseudoalteromonadaceae</taxon>
        <taxon>Psychrosphaera</taxon>
    </lineage>
</organism>
<dbReference type="Gene3D" id="3.30.700.10">
    <property type="entry name" value="Glycoprotein, Type 4 Pilin"/>
    <property type="match status" value="1"/>
</dbReference>
<proteinExistence type="predicted"/>
<dbReference type="Proteomes" id="UP000682739">
    <property type="component" value="Chromosome"/>
</dbReference>
<feature type="domain" description="Transferrin-like" evidence="2">
    <location>
        <begin position="156"/>
        <end position="170"/>
    </location>
</feature>
<dbReference type="EMBL" id="CP072110">
    <property type="protein sequence ID" value="QTH63186.1"/>
    <property type="molecule type" value="Genomic_DNA"/>
</dbReference>
<feature type="transmembrane region" description="Helical" evidence="1">
    <location>
        <begin position="12"/>
        <end position="31"/>
    </location>
</feature>
<dbReference type="AlphaFoldDB" id="A0A975D9U0"/>
<dbReference type="Pfam" id="PF07963">
    <property type="entry name" value="N_methyl"/>
    <property type="match status" value="1"/>
</dbReference>
<name>A0A975D9U0_9GAMM</name>
<dbReference type="SUPFAM" id="SSF54523">
    <property type="entry name" value="Pili subunits"/>
    <property type="match status" value="1"/>
</dbReference>
<accession>A0A975D9U0</accession>
<keyword evidence="1" id="KW-1133">Transmembrane helix</keyword>
<dbReference type="InterPro" id="IPR045584">
    <property type="entry name" value="Pilin-like"/>
</dbReference>
<dbReference type="InterPro" id="IPR012902">
    <property type="entry name" value="N_methyl_site"/>
</dbReference>
<evidence type="ECO:0000259" key="2">
    <source>
        <dbReference type="PROSITE" id="PS51408"/>
    </source>
</evidence>
<sequence length="170" mass="18703">MFNLNQPQRGFTLVELIVVILLIAILGITVLPKLQGTNEYQLVSQRDQFISLLRTVQMRAMQNTQDDSTTCHRIRFLNGASGLSAQNPTTGQCDPGLINLPSGSNSDFLIIDEIATYSVINGQGGSISFIDFDSWGRPIANNGTCVRRCEITIETYKVCVQSEGYIHACS</sequence>
<dbReference type="PROSITE" id="PS00409">
    <property type="entry name" value="PROKAR_NTER_METHYL"/>
    <property type="match status" value="1"/>
</dbReference>
<evidence type="ECO:0000256" key="1">
    <source>
        <dbReference type="SAM" id="Phobius"/>
    </source>
</evidence>
<keyword evidence="1" id="KW-0472">Membrane</keyword>
<keyword evidence="1" id="KW-0812">Transmembrane</keyword>
<dbReference type="InterPro" id="IPR001156">
    <property type="entry name" value="Transferrin-like_dom"/>
</dbReference>
<reference evidence="3" key="1">
    <citation type="submission" date="2021-03" db="EMBL/GenBank/DDBJ databases">
        <title>Description of Psychrosphaera ytuae sp. nov. isolated from deep sea sediment of South China Sea.</title>
        <authorList>
            <person name="Zhang J."/>
            <person name="Xu X.-D."/>
        </authorList>
    </citation>
    <scope>NUCLEOTIDE SEQUENCE</scope>
    <source>
        <strain evidence="3">MTZ26</strain>
    </source>
</reference>
<keyword evidence="4" id="KW-1185">Reference proteome</keyword>
<dbReference type="PROSITE" id="PS51408">
    <property type="entry name" value="TRANSFERRIN_LIKE_4"/>
    <property type="match status" value="1"/>
</dbReference>
<evidence type="ECO:0000313" key="4">
    <source>
        <dbReference type="Proteomes" id="UP000682739"/>
    </source>
</evidence>